<comment type="caution">
    <text evidence="1">The sequence shown here is derived from an EMBL/GenBank/DDBJ whole genome shotgun (WGS) entry which is preliminary data.</text>
</comment>
<gene>
    <name evidence="1" type="ORF">FKZ61_04115</name>
</gene>
<dbReference type="OrthoDB" id="6402248at2"/>
<accession>A0A540VKD9</accession>
<protein>
    <submittedName>
        <fullName evidence="1">DUF4269 domain-containing protein</fullName>
    </submittedName>
</protein>
<proteinExistence type="predicted"/>
<dbReference type="RefSeq" id="WP_141608807.1">
    <property type="nucleotide sequence ID" value="NZ_VIGC02000004.1"/>
</dbReference>
<dbReference type="AlphaFoldDB" id="A0A540VKD9"/>
<keyword evidence="2" id="KW-1185">Reference proteome</keyword>
<dbReference type="InterPro" id="IPR025365">
    <property type="entry name" value="DUF4269"/>
</dbReference>
<sequence>MWWDNIAYLQQGNDRQRDAYRVLIELDLFSVLADYDPILVGTIPLGIDVPGSDLDLICYVPEAEFPRFRHILTAMYGDYEGFTLEEKEIGGLPTMVCRFTYGRFPIEIFGQPRPTQEQNAYRHLVAEAQLLRFAGESARDTIVQMKAQGMKTEPAFGEFFHLPGDPYQALLELADAPVEQIEEVVQQAYFIRNRS</sequence>
<evidence type="ECO:0000313" key="2">
    <source>
        <dbReference type="Proteomes" id="UP000317371"/>
    </source>
</evidence>
<dbReference type="InParanoid" id="A0A540VKD9"/>
<dbReference type="Pfam" id="PF14091">
    <property type="entry name" value="DUF4269"/>
    <property type="match status" value="1"/>
</dbReference>
<dbReference type="EMBL" id="VIGC01000004">
    <property type="protein sequence ID" value="TQE97211.1"/>
    <property type="molecule type" value="Genomic_DNA"/>
</dbReference>
<evidence type="ECO:0000313" key="1">
    <source>
        <dbReference type="EMBL" id="TQE97211.1"/>
    </source>
</evidence>
<reference evidence="1 2" key="1">
    <citation type="submission" date="2019-06" db="EMBL/GenBank/DDBJ databases">
        <title>Genome sequence of Litorilinea aerophila BAA-2444.</title>
        <authorList>
            <person name="Maclea K.S."/>
            <person name="Maurais E.G."/>
            <person name="Iannazzi L.C."/>
        </authorList>
    </citation>
    <scope>NUCLEOTIDE SEQUENCE [LARGE SCALE GENOMIC DNA]</scope>
    <source>
        <strain evidence="1 2">ATCC BAA-2444</strain>
    </source>
</reference>
<dbReference type="Proteomes" id="UP000317371">
    <property type="component" value="Unassembled WGS sequence"/>
</dbReference>
<name>A0A540VKD9_9CHLR</name>
<organism evidence="1 2">
    <name type="scientific">Litorilinea aerophila</name>
    <dbReference type="NCBI Taxonomy" id="1204385"/>
    <lineage>
        <taxon>Bacteria</taxon>
        <taxon>Bacillati</taxon>
        <taxon>Chloroflexota</taxon>
        <taxon>Caldilineae</taxon>
        <taxon>Caldilineales</taxon>
        <taxon>Caldilineaceae</taxon>
        <taxon>Litorilinea</taxon>
    </lineage>
</organism>